<dbReference type="GeneID" id="14885222"/>
<dbReference type="Proteomes" id="UP000014680">
    <property type="component" value="Unassembled WGS sequence"/>
</dbReference>
<evidence type="ECO:0000313" key="2">
    <source>
        <dbReference type="Proteomes" id="UP000014680"/>
    </source>
</evidence>
<dbReference type="VEuPathDB" id="AmoebaDB:EIN_113620"/>
<proteinExistence type="predicted"/>
<reference evidence="1 2" key="1">
    <citation type="submission" date="2012-10" db="EMBL/GenBank/DDBJ databases">
        <authorList>
            <person name="Zafar N."/>
            <person name="Inman J."/>
            <person name="Hall N."/>
            <person name="Lorenzi H."/>
            <person name="Caler E."/>
        </authorList>
    </citation>
    <scope>NUCLEOTIDE SEQUENCE [LARGE SCALE GENOMIC DNA]</scope>
    <source>
        <strain evidence="1 2">IP1</strain>
    </source>
</reference>
<evidence type="ECO:0000313" key="1">
    <source>
        <dbReference type="EMBL" id="ELP86258.1"/>
    </source>
</evidence>
<organism evidence="1 2">
    <name type="scientific">Entamoeba invadens IP1</name>
    <dbReference type="NCBI Taxonomy" id="370355"/>
    <lineage>
        <taxon>Eukaryota</taxon>
        <taxon>Amoebozoa</taxon>
        <taxon>Evosea</taxon>
        <taxon>Archamoebae</taxon>
        <taxon>Mastigamoebida</taxon>
        <taxon>Entamoebidae</taxon>
        <taxon>Entamoeba</taxon>
    </lineage>
</organism>
<dbReference type="InterPro" id="IPR016024">
    <property type="entry name" value="ARM-type_fold"/>
</dbReference>
<dbReference type="SUPFAM" id="SSF48371">
    <property type="entry name" value="ARM repeat"/>
    <property type="match status" value="1"/>
</dbReference>
<dbReference type="KEGG" id="eiv:EIN_113620"/>
<evidence type="ECO:0008006" key="3">
    <source>
        <dbReference type="Google" id="ProtNLM"/>
    </source>
</evidence>
<dbReference type="RefSeq" id="XP_004185604.1">
    <property type="nucleotide sequence ID" value="XM_004185556.1"/>
</dbReference>
<dbReference type="EMBL" id="KB207005">
    <property type="protein sequence ID" value="ELP86258.1"/>
    <property type="molecule type" value="Genomic_DNA"/>
</dbReference>
<feature type="non-terminal residue" evidence="1">
    <location>
        <position position="481"/>
    </location>
</feature>
<dbReference type="AlphaFoldDB" id="A0A0A1TXY6"/>
<gene>
    <name evidence="1" type="ORF">EIN_113620</name>
</gene>
<protein>
    <recommendedName>
        <fullName evidence="3">Importin subunit alpha-1</fullName>
    </recommendedName>
</protein>
<dbReference type="Gene3D" id="1.25.10.10">
    <property type="entry name" value="Leucine-rich Repeat Variant"/>
    <property type="match status" value="1"/>
</dbReference>
<sequence>MYRVQDTSLSSVCARFQKSASILRSARREKAMKENRPAIETSSDSTYTAIAVKESLCESDVVNAKGLLESTEVQTVEMGIKILMTIYRATLQHKTRMTPESFFELIVDRSMDILLIKLLGVSTQLGQQAITRVLSLLNGISIRKSSLSLNLINEDLFTNTIMLAQDKRYIVDIFLLYGNIAVDTSESRNFVYQHTKALLLGIDFKTIQNDKIYDATAFLIGTFFQGTPSLPYEEVSLMANILQTLCMTQLYNVINSACIALSNFITQTPNFNNLLGELLKKVYASLKNVDDDVVINALVAISKMSNTSDHIIVELVKCGIFNVFEELIDSRKRDVVCGVLYSLSNMVMCDVCNLADVAYQSGVISEAVNYGMVSADDEIITNTAWIIINMITKINDNYLEAFINVPGLVFILSKVIVMNTDPKYDLLLYTMKAFFKMLCFGEHLLNEDKINPVALEMENNNCVTYINNLTMDELVQPETRT</sequence>
<dbReference type="InterPro" id="IPR011989">
    <property type="entry name" value="ARM-like"/>
</dbReference>
<accession>A0A0A1TXY6</accession>
<name>A0A0A1TXY6_ENTIV</name>
<keyword evidence="2" id="KW-1185">Reference proteome</keyword>